<comment type="caution">
    <text evidence="1">The sequence shown here is derived from an EMBL/GenBank/DDBJ whole genome shotgun (WGS) entry which is preliminary data.</text>
</comment>
<organism evidence="1 2">
    <name type="scientific">Chryseobacterium kimseyorum</name>
    <dbReference type="NCBI Taxonomy" id="2984028"/>
    <lineage>
        <taxon>Bacteria</taxon>
        <taxon>Pseudomonadati</taxon>
        <taxon>Bacteroidota</taxon>
        <taxon>Flavobacteriia</taxon>
        <taxon>Flavobacteriales</taxon>
        <taxon>Weeksellaceae</taxon>
        <taxon>Chryseobacterium group</taxon>
        <taxon>Chryseobacterium</taxon>
    </lineage>
</organism>
<dbReference type="Proteomes" id="UP001163731">
    <property type="component" value="Unassembled WGS sequence"/>
</dbReference>
<evidence type="ECO:0000313" key="2">
    <source>
        <dbReference type="Proteomes" id="UP001163731"/>
    </source>
</evidence>
<keyword evidence="2" id="KW-1185">Reference proteome</keyword>
<evidence type="ECO:0008006" key="3">
    <source>
        <dbReference type="Google" id="ProtNLM"/>
    </source>
</evidence>
<name>A0ABT3I3S5_9FLAO</name>
<evidence type="ECO:0000313" key="1">
    <source>
        <dbReference type="EMBL" id="MCW3170710.1"/>
    </source>
</evidence>
<protein>
    <recommendedName>
        <fullName evidence="3">Transcriptional regulator</fullName>
    </recommendedName>
</protein>
<dbReference type="EMBL" id="JAPDHW010000025">
    <property type="protein sequence ID" value="MCW3170710.1"/>
    <property type="molecule type" value="Genomic_DNA"/>
</dbReference>
<sequence length="45" mass="5364">MNDHYLKKLNRVTAIFTQLQSKMIVRAQDLAEKFEVSLENVQLHY</sequence>
<proteinExistence type="predicted"/>
<reference evidence="1" key="1">
    <citation type="submission" date="2022-10" db="EMBL/GenBank/DDBJ databases">
        <title>Chryseobacterium babae sp. nov. isolated from the gut of the beetle Oryctes rhinoceros, and Chryseobacterium kimseyorum sp. nov., isolated from a stick insect rearing cage.</title>
        <authorList>
            <person name="Shelomi M."/>
            <person name="Han C.-J."/>
            <person name="Chen W.-M."/>
            <person name="Chen H.-K."/>
            <person name="Liaw S.-J."/>
            <person name="Muhle E."/>
            <person name="Clermont D."/>
        </authorList>
    </citation>
    <scope>NUCLEOTIDE SEQUENCE</scope>
    <source>
        <strain evidence="1">09-1422</strain>
    </source>
</reference>
<accession>A0ABT3I3S5</accession>
<gene>
    <name evidence="1" type="ORF">OMO38_19440</name>
</gene>